<feature type="region of interest" description="Disordered" evidence="3">
    <location>
        <begin position="219"/>
        <end position="259"/>
    </location>
</feature>
<keyword evidence="2" id="KW-1015">Disulfide bond</keyword>
<organism evidence="5 6">
    <name type="scientific">Sphaerisporangium flaviroseum</name>
    <dbReference type="NCBI Taxonomy" id="509199"/>
    <lineage>
        <taxon>Bacteria</taxon>
        <taxon>Bacillati</taxon>
        <taxon>Actinomycetota</taxon>
        <taxon>Actinomycetes</taxon>
        <taxon>Streptosporangiales</taxon>
        <taxon>Streptosporangiaceae</taxon>
        <taxon>Sphaerisporangium</taxon>
    </lineage>
</organism>
<dbReference type="Pfam" id="PF13385">
    <property type="entry name" value="Laminin_G_3"/>
    <property type="match status" value="3"/>
</dbReference>
<feature type="domain" description="LamG-like jellyroll fold" evidence="4">
    <location>
        <begin position="774"/>
        <end position="915"/>
    </location>
</feature>
<protein>
    <submittedName>
        <fullName evidence="5">LamG domain-containing protein</fullName>
    </submittedName>
</protein>
<dbReference type="InterPro" id="IPR006558">
    <property type="entry name" value="LamG-like"/>
</dbReference>
<keyword evidence="6" id="KW-1185">Reference proteome</keyword>
<evidence type="ECO:0000256" key="2">
    <source>
        <dbReference type="ARBA" id="ARBA00023157"/>
    </source>
</evidence>
<feature type="domain" description="LamG-like jellyroll fold" evidence="4">
    <location>
        <begin position="1224"/>
        <end position="1376"/>
    </location>
</feature>
<sequence>MLAAVGSSCLTVPSWGAAPARGAERTAAPEPQVTEAEAAQAARESGRPVEVLGLRGETREVHAQPGGGFVSVEHLRPVRTLRDGTWVPIDTTLREDPDGTIRPAATTVGLRLSGGGDGPMLTMTRAGRQMSLSWPTGLPVPGLEGDTAVYRGVLGPDVDLRVRATAEGASHVLVVKTPQAARDPRLAELTFGLSAPDLRLSRDERGNQSALDPVTGAEVFRAPPPKMWDSSEPEGTQARPALGGDGALRRPSAVAPGDTSRVAVMKMRTSAASMTLEPDRGLLTSAGVRFPVYIDPMWYSPGESASLMVSSGGWEDYNFTEEGMGRCPSSLPPAGAYCGASHVKRLFYRMPTSRYIGKQIMSAEFEVKETWAPSCSGRSVRVYRTTGFGASSTWNSTSDNWADYVHYRDIAKGHSSSCPAGDVVFNVASAVKDAAKKGWSYTSFGLRAADEDDHYAWKRFDGDATLRVYYNSAPPQPKMSQLHASPGGLCSDYGHRVPVNRLPTLYADNLTDADNSGAEGEKLNAEFAVQWRDAAGSERRWSTTTPKKQSAKGSRRSSFSVQVPAGLIPVNADFNFQVRAYDGAAWSPWSWAGDATACYLRYDPTAPRTPVARSPEYPALDPDDPDVTARDGVGRYGSFSLTFDPEVTKFAYALNTTPAPASAVARTVNPHTVQVVPTRPGVNTLYITVWDAAGNFSVGDYRFWVSEGAPEAARWKLDEPAGSGAVTAEAPGVAARVGAGVTLGAQGRTGSGLSLDGAVAGHAATDLPVVRTDQGFTVSAWVRLRENDRASTILAQDARVQSGFQLGVAPAPGSWVLKTPENDATGRSGPWTTAAAPTPPELNTWTHLTGVYDAVAKRLRLYVDGAKAAEAPVTAVLDARGALQIGRGLHDGMYGGFWPGDVDEIKVFPEALSDHDAASLATGATPEGRMPAAHWRLEEPAGNERVYGEGGEPLTAAVQGGATLAVPGQVGTAMQFNGSTGYAGTAKPVVNTARNFAVAAWVKLPATAPAKDVSMVSQDGGVVSGFSLKYRADRGQWAFMKAAADAADPASVTAYSASTAVLNQWTHLVGVHDAVAKKLRIYVNGVESGSVGLPYVWHAGGGLQIGRAKWNGAPGVYWPGAIDDVRVYDRVLSAEEAQDLFTVKSDVFGRWRLNTAAGTPVSSADSAPIDVRHPVTLAGAAKITTEAGMSVVTPPEGQVAGALDLPGGDGDYASAGAAVVDSAESFTVSAWAQTAGVPARSMTVLSLAGGVNSAVAVRYDAAKGRYVLEVPSKDGAGATTATVEHTSFHQGGYGDWDHLAVVYDGFGSRVTLYVNGVVEAAADAETVSYRESTRVFAPVTSLQLGRARTGGAYPSAQNWRGQLDDVWVLRGAATEEEVAYLANPTEIDEL</sequence>
<accession>A0ABP7IGG5</accession>
<reference evidence="6" key="1">
    <citation type="journal article" date="2019" name="Int. J. Syst. Evol. Microbiol.">
        <title>The Global Catalogue of Microorganisms (GCM) 10K type strain sequencing project: providing services to taxonomists for standard genome sequencing and annotation.</title>
        <authorList>
            <consortium name="The Broad Institute Genomics Platform"/>
            <consortium name="The Broad Institute Genome Sequencing Center for Infectious Disease"/>
            <person name="Wu L."/>
            <person name="Ma J."/>
        </authorList>
    </citation>
    <scope>NUCLEOTIDE SEQUENCE [LARGE SCALE GENOMIC DNA]</scope>
    <source>
        <strain evidence="6">JCM 16908</strain>
    </source>
</reference>
<feature type="domain" description="LamG-like jellyroll fold" evidence="4">
    <location>
        <begin position="994"/>
        <end position="1135"/>
    </location>
</feature>
<evidence type="ECO:0000259" key="4">
    <source>
        <dbReference type="SMART" id="SM00560"/>
    </source>
</evidence>
<comment type="caution">
    <text evidence="5">The sequence shown here is derived from an EMBL/GenBank/DDBJ whole genome shotgun (WGS) entry which is preliminary data.</text>
</comment>
<dbReference type="EMBL" id="BAAAZR010000010">
    <property type="protein sequence ID" value="GAA3817845.1"/>
    <property type="molecule type" value="Genomic_DNA"/>
</dbReference>
<name>A0ABP7IGG5_9ACTN</name>
<dbReference type="InterPro" id="IPR013320">
    <property type="entry name" value="ConA-like_dom_sf"/>
</dbReference>
<dbReference type="InterPro" id="IPR042837">
    <property type="entry name" value="PTX3"/>
</dbReference>
<evidence type="ECO:0000313" key="6">
    <source>
        <dbReference type="Proteomes" id="UP001500888"/>
    </source>
</evidence>
<dbReference type="Gene3D" id="2.60.120.200">
    <property type="match status" value="3"/>
</dbReference>
<dbReference type="PANTHER" id="PTHR46943">
    <property type="entry name" value="PENTRAXIN-RELATED PROTEIN PTX3"/>
    <property type="match status" value="1"/>
</dbReference>
<dbReference type="Proteomes" id="UP001500888">
    <property type="component" value="Unassembled WGS sequence"/>
</dbReference>
<evidence type="ECO:0000256" key="1">
    <source>
        <dbReference type="ARBA" id="ARBA00022729"/>
    </source>
</evidence>
<proteinExistence type="predicted"/>
<keyword evidence="1" id="KW-0732">Signal</keyword>
<dbReference type="SUPFAM" id="SSF49899">
    <property type="entry name" value="Concanavalin A-like lectins/glucanases"/>
    <property type="match status" value="3"/>
</dbReference>
<evidence type="ECO:0000256" key="3">
    <source>
        <dbReference type="SAM" id="MobiDB-lite"/>
    </source>
</evidence>
<feature type="region of interest" description="Disordered" evidence="3">
    <location>
        <begin position="534"/>
        <end position="557"/>
    </location>
</feature>
<gene>
    <name evidence="5" type="ORF">GCM10022226_43000</name>
</gene>
<dbReference type="PANTHER" id="PTHR46943:SF1">
    <property type="entry name" value="PENTRAXIN-RELATED PROTEIN PTX3"/>
    <property type="match status" value="1"/>
</dbReference>
<dbReference type="SMART" id="SM00560">
    <property type="entry name" value="LamGL"/>
    <property type="match status" value="3"/>
</dbReference>
<evidence type="ECO:0000313" key="5">
    <source>
        <dbReference type="EMBL" id="GAA3817845.1"/>
    </source>
</evidence>